<feature type="transmembrane region" description="Helical" evidence="9">
    <location>
        <begin position="275"/>
        <end position="297"/>
    </location>
</feature>
<evidence type="ECO:0000256" key="2">
    <source>
        <dbReference type="ARBA" id="ARBA00022475"/>
    </source>
</evidence>
<accession>A0A285UML4</accession>
<dbReference type="Pfam" id="PF14827">
    <property type="entry name" value="dCache_3"/>
    <property type="match status" value="1"/>
</dbReference>
<dbReference type="OrthoDB" id="2168386at2"/>
<dbReference type="Pfam" id="PF00672">
    <property type="entry name" value="HAMP"/>
    <property type="match status" value="1"/>
</dbReference>
<dbReference type="Proteomes" id="UP000219252">
    <property type="component" value="Unassembled WGS sequence"/>
</dbReference>
<evidence type="ECO:0000256" key="1">
    <source>
        <dbReference type="ARBA" id="ARBA00004236"/>
    </source>
</evidence>
<keyword evidence="5 9" id="KW-0472">Membrane</keyword>
<evidence type="ECO:0000256" key="7">
    <source>
        <dbReference type="ARBA" id="ARBA00029447"/>
    </source>
</evidence>
<dbReference type="GO" id="GO:0006935">
    <property type="term" value="P:chemotaxis"/>
    <property type="evidence" value="ECO:0007669"/>
    <property type="project" value="UniProtKB-KW"/>
</dbReference>
<evidence type="ECO:0000256" key="8">
    <source>
        <dbReference type="PROSITE-ProRule" id="PRU00284"/>
    </source>
</evidence>
<evidence type="ECO:0000256" key="3">
    <source>
        <dbReference type="ARBA" id="ARBA00022481"/>
    </source>
</evidence>
<keyword evidence="9" id="KW-0812">Transmembrane</keyword>
<dbReference type="GO" id="GO:0007165">
    <property type="term" value="P:signal transduction"/>
    <property type="evidence" value="ECO:0007669"/>
    <property type="project" value="UniProtKB-KW"/>
</dbReference>
<keyword evidence="4" id="KW-0145">Chemotaxis</keyword>
<evidence type="ECO:0000256" key="9">
    <source>
        <dbReference type="SAM" id="Phobius"/>
    </source>
</evidence>
<comment type="similarity">
    <text evidence="7">Belongs to the methyl-accepting chemotaxis (MCP) protein family.</text>
</comment>
<dbReference type="SMART" id="SM00283">
    <property type="entry name" value="MA"/>
    <property type="match status" value="1"/>
</dbReference>
<dbReference type="Gene3D" id="1.10.287.950">
    <property type="entry name" value="Methyl-accepting chemotaxis protein"/>
    <property type="match status" value="1"/>
</dbReference>
<keyword evidence="3" id="KW-0488">Methylation</keyword>
<evidence type="ECO:0000256" key="5">
    <source>
        <dbReference type="ARBA" id="ARBA00023136"/>
    </source>
</evidence>
<dbReference type="InterPro" id="IPR029151">
    <property type="entry name" value="Sensor-like_sf"/>
</dbReference>
<keyword evidence="9" id="KW-1133">Transmembrane helix</keyword>
<feature type="domain" description="HAMP" evidence="11">
    <location>
        <begin position="299"/>
        <end position="352"/>
    </location>
</feature>
<reference evidence="13" key="1">
    <citation type="submission" date="2017-08" db="EMBL/GenBank/DDBJ databases">
        <authorList>
            <person name="Varghese N."/>
            <person name="Submissions S."/>
        </authorList>
    </citation>
    <scope>NUCLEOTIDE SEQUENCE [LARGE SCALE GENOMIC DNA]</scope>
    <source>
        <strain evidence="13">JC23</strain>
    </source>
</reference>
<comment type="subcellular location">
    <subcellularLocation>
        <location evidence="1">Cell membrane</location>
    </subcellularLocation>
</comment>
<protein>
    <submittedName>
        <fullName evidence="12">Methyl-accepting chemotaxis protein</fullName>
    </submittedName>
</protein>
<feature type="transmembrane region" description="Helical" evidence="9">
    <location>
        <begin position="12"/>
        <end position="33"/>
    </location>
</feature>
<name>A0A285UML4_9BACL</name>
<organism evidence="12 13">
    <name type="scientific">Ureibacillus acetophenoni</name>
    <dbReference type="NCBI Taxonomy" id="614649"/>
    <lineage>
        <taxon>Bacteria</taxon>
        <taxon>Bacillati</taxon>
        <taxon>Bacillota</taxon>
        <taxon>Bacilli</taxon>
        <taxon>Bacillales</taxon>
        <taxon>Caryophanaceae</taxon>
        <taxon>Ureibacillus</taxon>
    </lineage>
</organism>
<dbReference type="InterPro" id="IPR029150">
    <property type="entry name" value="dCache_3"/>
</dbReference>
<dbReference type="AlphaFoldDB" id="A0A285UML4"/>
<keyword evidence="2" id="KW-1003">Cell membrane</keyword>
<evidence type="ECO:0000259" key="10">
    <source>
        <dbReference type="PROSITE" id="PS50111"/>
    </source>
</evidence>
<keyword evidence="13" id="KW-1185">Reference proteome</keyword>
<dbReference type="SUPFAM" id="SSF58104">
    <property type="entry name" value="Methyl-accepting chemotaxis protein (MCP) signaling domain"/>
    <property type="match status" value="1"/>
</dbReference>
<dbReference type="Gene3D" id="3.30.450.20">
    <property type="entry name" value="PAS domain"/>
    <property type="match status" value="1"/>
</dbReference>
<sequence length="657" mass="71907">MKISKSIKAKLFVSLLLISSIPLLLISSVLYTMTNNGFNNVLLNNQSSTKDTIITQLDSLSHNLLNLTSSYAANSELLNAVQSEDRLDLESTVAPIFERLQDEHQLDVFEFGSTDGKVILRGHNPEKYGDDKSDISAIQAALEGESITGFEFGNSGLTVRAFVPLIVNNKVIGTLQTGLNTEVIQSVTDSFAGVQLNIMNEEGKILVASDKDIIGNLFEEQSILNKVLNGEEATHENGNMLESYIPLNDPTNTEVIGMIQLVQDVSTVKNINKNIALYLLIIGITTLIVAIIIAFTLSRSFSNPIKQLTTMMGELSKGNLSNKLHGKKRKDEFGLLSNSVMETQSNIRDMIQRISELSRTINNQAISMKQSSKEINISSNQVASTMEELAAGSEQQATSSSEIAEKMNHFTTQIINANKNGSQVNEASHEILQITENGNELMNHSMDEMNKTYEIVKVAIQKVESLDRSSNEIAKLIQIVQVVSEQTNLLALNAAIEAARAGEHGKGFAVVADEVRKLSVQVSHSIIEITDIVHNIQNELSSVTNYLTNGYVQLEEGSKQLVTTKEAFGNINQAVKEMNNNIQNISNTLTEITTNSKKINISIENIAAISQESAAGIEDTTASAQQTNASIEQISQNTDSLQKLSEELEVMVAKFKL</sequence>
<dbReference type="PROSITE" id="PS50111">
    <property type="entry name" value="CHEMOTAXIS_TRANSDUC_2"/>
    <property type="match status" value="1"/>
</dbReference>
<feature type="domain" description="Methyl-accepting transducer" evidence="10">
    <location>
        <begin position="371"/>
        <end position="607"/>
    </location>
</feature>
<dbReference type="GO" id="GO:0005886">
    <property type="term" value="C:plasma membrane"/>
    <property type="evidence" value="ECO:0007669"/>
    <property type="project" value="UniProtKB-SubCell"/>
</dbReference>
<dbReference type="InterPro" id="IPR003660">
    <property type="entry name" value="HAMP_dom"/>
</dbReference>
<evidence type="ECO:0000256" key="6">
    <source>
        <dbReference type="ARBA" id="ARBA00023224"/>
    </source>
</evidence>
<dbReference type="SUPFAM" id="SSF103190">
    <property type="entry name" value="Sensory domain-like"/>
    <property type="match status" value="2"/>
</dbReference>
<evidence type="ECO:0000259" key="11">
    <source>
        <dbReference type="PROSITE" id="PS50885"/>
    </source>
</evidence>
<evidence type="ECO:0000313" key="12">
    <source>
        <dbReference type="EMBL" id="SOC43089.1"/>
    </source>
</evidence>
<dbReference type="PANTHER" id="PTHR32089:SF114">
    <property type="entry name" value="METHYL-ACCEPTING CHEMOTAXIS PROTEIN MCPB"/>
    <property type="match status" value="1"/>
</dbReference>
<proteinExistence type="inferred from homology"/>
<dbReference type="Gene3D" id="6.10.340.10">
    <property type="match status" value="1"/>
</dbReference>
<dbReference type="CDD" id="cd06225">
    <property type="entry name" value="HAMP"/>
    <property type="match status" value="1"/>
</dbReference>
<dbReference type="EMBL" id="OBQC01000014">
    <property type="protein sequence ID" value="SOC43089.1"/>
    <property type="molecule type" value="Genomic_DNA"/>
</dbReference>
<keyword evidence="6 8" id="KW-0807">Transducer</keyword>
<evidence type="ECO:0000256" key="4">
    <source>
        <dbReference type="ARBA" id="ARBA00022500"/>
    </source>
</evidence>
<evidence type="ECO:0000313" key="13">
    <source>
        <dbReference type="Proteomes" id="UP000219252"/>
    </source>
</evidence>
<dbReference type="Pfam" id="PF00015">
    <property type="entry name" value="MCPsignal"/>
    <property type="match status" value="1"/>
</dbReference>
<dbReference type="PANTHER" id="PTHR32089">
    <property type="entry name" value="METHYL-ACCEPTING CHEMOTAXIS PROTEIN MCPB"/>
    <property type="match status" value="1"/>
</dbReference>
<dbReference type="SMART" id="SM00304">
    <property type="entry name" value="HAMP"/>
    <property type="match status" value="1"/>
</dbReference>
<dbReference type="InterPro" id="IPR004089">
    <property type="entry name" value="MCPsignal_dom"/>
</dbReference>
<gene>
    <name evidence="12" type="ORF">SAMN05877842_11466</name>
</gene>
<dbReference type="PROSITE" id="PS50885">
    <property type="entry name" value="HAMP"/>
    <property type="match status" value="1"/>
</dbReference>
<dbReference type="RefSeq" id="WP_097150643.1">
    <property type="nucleotide sequence ID" value="NZ_OBQC01000014.1"/>
</dbReference>